<comment type="catalytic activity">
    <reaction evidence="13">
        <text>L-isoleucine + 2-oxoglutarate = (S)-3-methyl-2-oxopentanoate + L-glutamate</text>
        <dbReference type="Rhea" id="RHEA:24801"/>
        <dbReference type="ChEBI" id="CHEBI:16810"/>
        <dbReference type="ChEBI" id="CHEBI:29985"/>
        <dbReference type="ChEBI" id="CHEBI:35146"/>
        <dbReference type="ChEBI" id="CHEBI:58045"/>
        <dbReference type="EC" id="2.6.1.42"/>
    </reaction>
</comment>
<reference evidence="18" key="1">
    <citation type="journal article" date="2019" name="Int. J. Syst. Evol. Microbiol.">
        <title>The Global Catalogue of Microorganisms (GCM) 10K type strain sequencing project: providing services to taxonomists for standard genome sequencing and annotation.</title>
        <authorList>
            <consortium name="The Broad Institute Genomics Platform"/>
            <consortium name="The Broad Institute Genome Sequencing Center for Infectious Disease"/>
            <person name="Wu L."/>
            <person name="Ma J."/>
        </authorList>
    </citation>
    <scope>NUCLEOTIDE SEQUENCE [LARGE SCALE GENOMIC DNA]</scope>
    <source>
        <strain evidence="18">KCTC 52640</strain>
    </source>
</reference>
<organism evidence="17 18">
    <name type="scientific">Salinisphaera aquimarina</name>
    <dbReference type="NCBI Taxonomy" id="2094031"/>
    <lineage>
        <taxon>Bacteria</taxon>
        <taxon>Pseudomonadati</taxon>
        <taxon>Pseudomonadota</taxon>
        <taxon>Gammaproteobacteria</taxon>
        <taxon>Salinisphaerales</taxon>
        <taxon>Salinisphaeraceae</taxon>
        <taxon>Salinisphaera</taxon>
    </lineage>
</organism>
<dbReference type="GO" id="GO:0008696">
    <property type="term" value="F:4-amino-4-deoxychorismate lyase activity"/>
    <property type="evidence" value="ECO:0007669"/>
    <property type="project" value="UniProtKB-EC"/>
</dbReference>
<dbReference type="Gene3D" id="3.20.10.10">
    <property type="entry name" value="D-amino Acid Aminotransferase, subunit A, domain 2"/>
    <property type="match status" value="1"/>
</dbReference>
<keyword evidence="10 17" id="KW-0456">Lyase</keyword>
<dbReference type="InterPro" id="IPR050571">
    <property type="entry name" value="Class-IV_PLP-Dep_Aminotrnsfr"/>
</dbReference>
<dbReference type="NCBIfam" id="TIGR03461">
    <property type="entry name" value="pabC_Proteo"/>
    <property type="match status" value="1"/>
</dbReference>
<protein>
    <recommendedName>
        <fullName evidence="16">Aminodeoxychorismate lyase</fullName>
        <ecNumber evidence="16">4.1.3.38</ecNumber>
    </recommendedName>
</protein>
<sequence length="274" mass="29558">MAEQLLVDGQWSQSVPADDRGLAYGDGVFRTLRVTAGIPLAWDIHMQRLAHDCAQLQLPVPDAKCLADDAARLFADKRDGVLKIMMTRGSGGRGYMPPADSGRRIVSAHPLPVHVSAAPLDMDRSPIVLASQPRLAGVKHLNRLEQVLARAECARSSQPDAFMCDGDGWLIATTMRNLFFQDSNGHWLTPALTQAGIIGATRQQLMAVLERAGTTAHEIDVGVSSLTTMRAAIACNSVGGVVAVHRMADVRFADSDAACAYCRRLMEAEWGSRA</sequence>
<evidence type="ECO:0000256" key="11">
    <source>
        <dbReference type="ARBA" id="ARBA00035633"/>
    </source>
</evidence>
<evidence type="ECO:0000256" key="13">
    <source>
        <dbReference type="ARBA" id="ARBA00048798"/>
    </source>
</evidence>
<dbReference type="PANTHER" id="PTHR42743:SF11">
    <property type="entry name" value="AMINODEOXYCHORISMATE LYASE"/>
    <property type="match status" value="1"/>
</dbReference>
<evidence type="ECO:0000256" key="2">
    <source>
        <dbReference type="ARBA" id="ARBA00003109"/>
    </source>
</evidence>
<dbReference type="Gene3D" id="3.30.470.10">
    <property type="match status" value="1"/>
</dbReference>
<evidence type="ECO:0000313" key="17">
    <source>
        <dbReference type="EMBL" id="MFC3104364.1"/>
    </source>
</evidence>
<comment type="catalytic activity">
    <reaction evidence="14">
        <text>L-leucine + 2-oxoglutarate = 4-methyl-2-oxopentanoate + L-glutamate</text>
        <dbReference type="Rhea" id="RHEA:18321"/>
        <dbReference type="ChEBI" id="CHEBI:16810"/>
        <dbReference type="ChEBI" id="CHEBI:17865"/>
        <dbReference type="ChEBI" id="CHEBI:29985"/>
        <dbReference type="ChEBI" id="CHEBI:57427"/>
        <dbReference type="EC" id="2.6.1.42"/>
    </reaction>
</comment>
<evidence type="ECO:0000313" key="18">
    <source>
        <dbReference type="Proteomes" id="UP001595462"/>
    </source>
</evidence>
<name>A0ABV7ENT7_9GAMM</name>
<evidence type="ECO:0000256" key="9">
    <source>
        <dbReference type="ARBA" id="ARBA00022909"/>
    </source>
</evidence>
<comment type="pathway">
    <text evidence="4">Amino-acid biosynthesis; L-valine biosynthesis; L-valine from pyruvate: step 4/4.</text>
</comment>
<keyword evidence="9" id="KW-0289">Folate biosynthesis</keyword>
<accession>A0ABV7ENT7</accession>
<comment type="similarity">
    <text evidence="6">Belongs to the class-IV pyridoxal-phosphate-dependent aminotransferase family.</text>
</comment>
<comment type="pathway">
    <text evidence="3">Amino-acid biosynthesis; L-isoleucine biosynthesis; L-isoleucine from 2-oxobutanoate: step 4/4.</text>
</comment>
<comment type="pathway">
    <text evidence="5">Amino-acid biosynthesis; L-leucine biosynthesis; L-leucine from 3-methyl-2-oxobutanoate: step 4/4.</text>
</comment>
<comment type="catalytic activity">
    <reaction evidence="15">
        <text>4-amino-4-deoxychorismate = 4-aminobenzoate + pyruvate + H(+)</text>
        <dbReference type="Rhea" id="RHEA:16201"/>
        <dbReference type="ChEBI" id="CHEBI:15361"/>
        <dbReference type="ChEBI" id="CHEBI:15378"/>
        <dbReference type="ChEBI" id="CHEBI:17836"/>
        <dbReference type="ChEBI" id="CHEBI:58406"/>
        <dbReference type="EC" id="4.1.3.38"/>
    </reaction>
</comment>
<dbReference type="InterPro" id="IPR036038">
    <property type="entry name" value="Aminotransferase-like"/>
</dbReference>
<evidence type="ECO:0000256" key="7">
    <source>
        <dbReference type="ARBA" id="ARBA00011738"/>
    </source>
</evidence>
<comment type="subunit">
    <text evidence="7">Homodimer.</text>
</comment>
<dbReference type="InterPro" id="IPR043132">
    <property type="entry name" value="BCAT-like_C"/>
</dbReference>
<evidence type="ECO:0000256" key="1">
    <source>
        <dbReference type="ARBA" id="ARBA00001933"/>
    </source>
</evidence>
<gene>
    <name evidence="17" type="primary">pabC</name>
    <name evidence="17" type="ORF">ACFOSU_10740</name>
</gene>
<comment type="caution">
    <text evidence="17">The sequence shown here is derived from an EMBL/GenBank/DDBJ whole genome shotgun (WGS) entry which is preliminary data.</text>
</comment>
<evidence type="ECO:0000256" key="14">
    <source>
        <dbReference type="ARBA" id="ARBA00049229"/>
    </source>
</evidence>
<comment type="catalytic activity">
    <reaction evidence="12">
        <text>L-valine + 2-oxoglutarate = 3-methyl-2-oxobutanoate + L-glutamate</text>
        <dbReference type="Rhea" id="RHEA:24813"/>
        <dbReference type="ChEBI" id="CHEBI:11851"/>
        <dbReference type="ChEBI" id="CHEBI:16810"/>
        <dbReference type="ChEBI" id="CHEBI:29985"/>
        <dbReference type="ChEBI" id="CHEBI:57762"/>
        <dbReference type="EC" id="2.6.1.42"/>
    </reaction>
</comment>
<dbReference type="InterPro" id="IPR017824">
    <property type="entry name" value="Aminodeoxychorismate_lyase_IV"/>
</dbReference>
<dbReference type="EMBL" id="JBHRSS010000004">
    <property type="protein sequence ID" value="MFC3104364.1"/>
    <property type="molecule type" value="Genomic_DNA"/>
</dbReference>
<dbReference type="PANTHER" id="PTHR42743">
    <property type="entry name" value="AMINO-ACID AMINOTRANSFERASE"/>
    <property type="match status" value="1"/>
</dbReference>
<comment type="pathway">
    <text evidence="11">Cofactor biosynthesis; tetrahydrofolate biosynthesis; 4-aminobenzoate from chorismate: step 2/2.</text>
</comment>
<dbReference type="Proteomes" id="UP001595462">
    <property type="component" value="Unassembled WGS sequence"/>
</dbReference>
<proteinExistence type="inferred from homology"/>
<evidence type="ECO:0000256" key="8">
    <source>
        <dbReference type="ARBA" id="ARBA00022898"/>
    </source>
</evidence>
<dbReference type="InterPro" id="IPR001544">
    <property type="entry name" value="Aminotrans_IV"/>
</dbReference>
<evidence type="ECO:0000256" key="4">
    <source>
        <dbReference type="ARBA" id="ARBA00004931"/>
    </source>
</evidence>
<evidence type="ECO:0000256" key="10">
    <source>
        <dbReference type="ARBA" id="ARBA00023239"/>
    </source>
</evidence>
<keyword evidence="8" id="KW-0663">Pyridoxal phosphate</keyword>
<dbReference type="EC" id="4.1.3.38" evidence="16"/>
<evidence type="ECO:0000256" key="3">
    <source>
        <dbReference type="ARBA" id="ARBA00004824"/>
    </source>
</evidence>
<evidence type="ECO:0000256" key="5">
    <source>
        <dbReference type="ARBA" id="ARBA00005072"/>
    </source>
</evidence>
<evidence type="ECO:0000256" key="12">
    <source>
        <dbReference type="ARBA" id="ARBA00048212"/>
    </source>
</evidence>
<dbReference type="InterPro" id="IPR043131">
    <property type="entry name" value="BCAT-like_N"/>
</dbReference>
<evidence type="ECO:0000256" key="15">
    <source>
        <dbReference type="ARBA" id="ARBA00049529"/>
    </source>
</evidence>
<evidence type="ECO:0000256" key="16">
    <source>
        <dbReference type="NCBIfam" id="TIGR03461"/>
    </source>
</evidence>
<comment type="function">
    <text evidence="2">Acts on leucine, isoleucine and valine.</text>
</comment>
<keyword evidence="18" id="KW-1185">Reference proteome</keyword>
<dbReference type="RefSeq" id="WP_380689413.1">
    <property type="nucleotide sequence ID" value="NZ_JBHRSS010000004.1"/>
</dbReference>
<evidence type="ECO:0000256" key="6">
    <source>
        <dbReference type="ARBA" id="ARBA00009320"/>
    </source>
</evidence>
<dbReference type="SUPFAM" id="SSF56752">
    <property type="entry name" value="D-aminoacid aminotransferase-like PLP-dependent enzymes"/>
    <property type="match status" value="1"/>
</dbReference>
<dbReference type="Pfam" id="PF01063">
    <property type="entry name" value="Aminotran_4"/>
    <property type="match status" value="1"/>
</dbReference>
<comment type="cofactor">
    <cofactor evidence="1">
        <name>pyridoxal 5'-phosphate</name>
        <dbReference type="ChEBI" id="CHEBI:597326"/>
    </cofactor>
</comment>